<evidence type="ECO:0000259" key="2">
    <source>
        <dbReference type="Pfam" id="PF13458"/>
    </source>
</evidence>
<protein>
    <recommendedName>
        <fullName evidence="2">Leucine-binding protein domain-containing protein</fullName>
    </recommendedName>
</protein>
<proteinExistence type="predicted"/>
<feature type="domain" description="Leucine-binding protein" evidence="2">
    <location>
        <begin position="31"/>
        <end position="205"/>
    </location>
</feature>
<feature type="non-terminal residue" evidence="3">
    <location>
        <position position="1"/>
    </location>
</feature>
<evidence type="ECO:0000256" key="1">
    <source>
        <dbReference type="ARBA" id="ARBA00022729"/>
    </source>
</evidence>
<dbReference type="AlphaFoldDB" id="A0A382MHL6"/>
<dbReference type="InterPro" id="IPR051010">
    <property type="entry name" value="BCAA_transport"/>
</dbReference>
<reference evidence="3" key="1">
    <citation type="submission" date="2018-05" db="EMBL/GenBank/DDBJ databases">
        <authorList>
            <person name="Lanie J.A."/>
            <person name="Ng W.-L."/>
            <person name="Kazmierczak K.M."/>
            <person name="Andrzejewski T.M."/>
            <person name="Davidsen T.M."/>
            <person name="Wayne K.J."/>
            <person name="Tettelin H."/>
            <person name="Glass J.I."/>
            <person name="Rusch D."/>
            <person name="Podicherti R."/>
            <person name="Tsui H.-C.T."/>
            <person name="Winkler M.E."/>
        </authorList>
    </citation>
    <scope>NUCLEOTIDE SEQUENCE</scope>
</reference>
<dbReference type="EMBL" id="UINC01093099">
    <property type="protein sequence ID" value="SVC47247.1"/>
    <property type="molecule type" value="Genomic_DNA"/>
</dbReference>
<dbReference type="PANTHER" id="PTHR30483:SF6">
    <property type="entry name" value="PERIPLASMIC BINDING PROTEIN OF ABC TRANSPORTER FOR NATURAL AMINO ACIDS"/>
    <property type="match status" value="1"/>
</dbReference>
<dbReference type="PANTHER" id="PTHR30483">
    <property type="entry name" value="LEUCINE-SPECIFIC-BINDING PROTEIN"/>
    <property type="match status" value="1"/>
</dbReference>
<dbReference type="Gene3D" id="3.40.50.2300">
    <property type="match status" value="1"/>
</dbReference>
<dbReference type="SUPFAM" id="SSF53822">
    <property type="entry name" value="Periplasmic binding protein-like I"/>
    <property type="match status" value="1"/>
</dbReference>
<name>A0A382MHL6_9ZZZZ</name>
<keyword evidence="1" id="KW-0732">Signal</keyword>
<feature type="non-terminal residue" evidence="3">
    <location>
        <position position="214"/>
    </location>
</feature>
<dbReference type="InterPro" id="IPR028081">
    <property type="entry name" value="Leu-bd"/>
</dbReference>
<sequence>VKRRTILKHLLATVTGMCMCTVSAITLAAEPIVIGLPLNQTGPVGVADHQDHLNGTILAIEEINAAGGVLGRKLAYKVVDTDLLTPDGTQAGFQGLIDAKVHAFSSPFVLITNPAMDVAAAYGAPYLTGDTKIDAIAYYKTNPEKFSNWFHIDPPEVNYGVGMIPFLDALKASGNWKPINNKIHIVQGQIGYNQRISEATIQAIKDSNGRWELA</sequence>
<dbReference type="Pfam" id="PF13458">
    <property type="entry name" value="Peripla_BP_6"/>
    <property type="match status" value="1"/>
</dbReference>
<organism evidence="3">
    <name type="scientific">marine metagenome</name>
    <dbReference type="NCBI Taxonomy" id="408172"/>
    <lineage>
        <taxon>unclassified sequences</taxon>
        <taxon>metagenomes</taxon>
        <taxon>ecological metagenomes</taxon>
    </lineage>
</organism>
<dbReference type="InterPro" id="IPR028082">
    <property type="entry name" value="Peripla_BP_I"/>
</dbReference>
<accession>A0A382MHL6</accession>
<gene>
    <name evidence="3" type="ORF">METZ01_LOCUS300101</name>
</gene>
<evidence type="ECO:0000313" key="3">
    <source>
        <dbReference type="EMBL" id="SVC47247.1"/>
    </source>
</evidence>